<accession>A0A3P8IFX4</accession>
<dbReference type="AlphaFoldDB" id="A0A3P8IFX4"/>
<dbReference type="EMBL" id="UZAH01039631">
    <property type="protein sequence ID" value="VDP56763.1"/>
    <property type="molecule type" value="Genomic_DNA"/>
</dbReference>
<protein>
    <submittedName>
        <fullName evidence="1">Uncharacterized protein</fullName>
    </submittedName>
</protein>
<name>A0A3P8IFX4_HELPZ</name>
<proteinExistence type="predicted"/>
<evidence type="ECO:0000313" key="1">
    <source>
        <dbReference type="EMBL" id="VDP56763.1"/>
    </source>
</evidence>
<sequence>MRLIVVADRRPIASLPTDQLKDQFRDEMATEDITTLQTSSAKKLLEAP</sequence>
<organism evidence="1">
    <name type="scientific">Heligmosomoides polygyrus</name>
    <name type="common">Parasitic roundworm</name>
    <dbReference type="NCBI Taxonomy" id="6339"/>
    <lineage>
        <taxon>Eukaryota</taxon>
        <taxon>Metazoa</taxon>
        <taxon>Ecdysozoa</taxon>
        <taxon>Nematoda</taxon>
        <taxon>Chromadorea</taxon>
        <taxon>Rhabditida</taxon>
        <taxon>Rhabditina</taxon>
        <taxon>Rhabditomorpha</taxon>
        <taxon>Strongyloidea</taxon>
        <taxon>Heligmosomidae</taxon>
        <taxon>Heligmosomoides</taxon>
    </lineage>
</organism>
<gene>
    <name evidence="1" type="ORF">HPBE_LOCUS26282</name>
</gene>
<reference evidence="1" key="1">
    <citation type="submission" date="2018-11" db="EMBL/GenBank/DDBJ databases">
        <authorList>
            <consortium name="Pathogen Informatics"/>
        </authorList>
    </citation>
    <scope>NUCLEOTIDE SEQUENCE [LARGE SCALE GENOMIC DNA]</scope>
</reference>